<feature type="chain" id="PRO_5045790236" description="LBP / BPI / CETP family protein" evidence="1">
    <location>
        <begin position="19"/>
        <end position="412"/>
    </location>
</feature>
<dbReference type="PANTHER" id="PTHR10504:SF131">
    <property type="entry name" value="BPI2 DOMAIN-CONTAINING PROTEIN"/>
    <property type="match status" value="1"/>
</dbReference>
<dbReference type="EMBL" id="JAVFWL010000002">
    <property type="protein sequence ID" value="KAK6737815.1"/>
    <property type="molecule type" value="Genomic_DNA"/>
</dbReference>
<dbReference type="Gene3D" id="3.15.20.10">
    <property type="entry name" value="Bactericidal permeability-increasing protein, domain 2"/>
    <property type="match status" value="1"/>
</dbReference>
<evidence type="ECO:0008006" key="4">
    <source>
        <dbReference type="Google" id="ProtNLM"/>
    </source>
</evidence>
<evidence type="ECO:0000313" key="2">
    <source>
        <dbReference type="EMBL" id="KAK6737815.1"/>
    </source>
</evidence>
<dbReference type="SUPFAM" id="SSF55394">
    <property type="entry name" value="Bactericidal permeability-increasing protein, BPI"/>
    <property type="match status" value="1"/>
</dbReference>
<sequence>MLHSLLLPVSQLLVLTNAYNLVIDTQTKGINSYLQNFRIEYEKELENREIPTITKKRCLGTVELKEVTVTNVTVMKTASVVADMDHYLRIEHLHARLHGLYKHNVLFIHNTGDFEVNIEDLNATLGPLVPINIGGIPYLNQEISCSISHKEDKISVRGGILRWLAKKRLRDTMKSDLEGILCDSLVNILDGKIRKSLANLNLLLPINEGLTVSYLLTDQPLTLPHGAIRTYHLGVTSNNHTGAKYTPTTMESDHDVIYHIHDALMSEVVHSACREGYMDGNFTNDGKDVNIVCQSASISVKNMQATKTATVLLTLQLRFQDGEDTLVRKKYTVTVLHNNRLTILFRLKSEVIDSNDPSLQHSDQIFSMLSEVMRSYVHLPLPVPAEAQTDRSMIKLQSDRVIFATDFVFTKR</sequence>
<gene>
    <name evidence="2" type="primary">Necator_chrII.g7910</name>
    <name evidence="2" type="ORF">RB195_020116</name>
</gene>
<organism evidence="2 3">
    <name type="scientific">Necator americanus</name>
    <name type="common">Human hookworm</name>
    <dbReference type="NCBI Taxonomy" id="51031"/>
    <lineage>
        <taxon>Eukaryota</taxon>
        <taxon>Metazoa</taxon>
        <taxon>Ecdysozoa</taxon>
        <taxon>Nematoda</taxon>
        <taxon>Chromadorea</taxon>
        <taxon>Rhabditida</taxon>
        <taxon>Rhabditina</taxon>
        <taxon>Rhabditomorpha</taxon>
        <taxon>Strongyloidea</taxon>
        <taxon>Ancylostomatidae</taxon>
        <taxon>Bunostominae</taxon>
        <taxon>Necator</taxon>
    </lineage>
</organism>
<accession>A0ABR1CI99</accession>
<dbReference type="InterPro" id="IPR017943">
    <property type="entry name" value="Bactericidal_perm-incr_a/b_dom"/>
</dbReference>
<keyword evidence="3" id="KW-1185">Reference proteome</keyword>
<name>A0ABR1CI99_NECAM</name>
<dbReference type="Proteomes" id="UP001303046">
    <property type="component" value="Unassembled WGS sequence"/>
</dbReference>
<protein>
    <recommendedName>
        <fullName evidence="4">LBP / BPI / CETP family protein</fullName>
    </recommendedName>
</protein>
<dbReference type="InterPro" id="IPR032942">
    <property type="entry name" value="BPI/LBP/Plunc"/>
</dbReference>
<dbReference type="PANTHER" id="PTHR10504">
    <property type="entry name" value="BACTERICIDAL PERMEABILITY-INCREASING BPI PROTEIN-RELATED"/>
    <property type="match status" value="1"/>
</dbReference>
<feature type="signal peptide" evidence="1">
    <location>
        <begin position="1"/>
        <end position="18"/>
    </location>
</feature>
<evidence type="ECO:0000313" key="3">
    <source>
        <dbReference type="Proteomes" id="UP001303046"/>
    </source>
</evidence>
<keyword evidence="1" id="KW-0732">Signal</keyword>
<reference evidence="2 3" key="1">
    <citation type="submission" date="2023-08" db="EMBL/GenBank/DDBJ databases">
        <title>A Necator americanus chromosomal reference genome.</title>
        <authorList>
            <person name="Ilik V."/>
            <person name="Petrzelkova K.J."/>
            <person name="Pardy F."/>
            <person name="Fuh T."/>
            <person name="Niatou-Singa F.S."/>
            <person name="Gouil Q."/>
            <person name="Baker L."/>
            <person name="Ritchie M.E."/>
            <person name="Jex A.R."/>
            <person name="Gazzola D."/>
            <person name="Li H."/>
            <person name="Toshio Fujiwara R."/>
            <person name="Zhan B."/>
            <person name="Aroian R.V."/>
            <person name="Pafco B."/>
            <person name="Schwarz E.M."/>
        </authorList>
    </citation>
    <scope>NUCLEOTIDE SEQUENCE [LARGE SCALE GENOMIC DNA]</scope>
    <source>
        <strain evidence="2 3">Aroian</strain>
        <tissue evidence="2">Whole animal</tissue>
    </source>
</reference>
<proteinExistence type="predicted"/>
<dbReference type="Gene3D" id="3.15.10.10">
    <property type="entry name" value="Bactericidal permeability-increasing protein, domain 1"/>
    <property type="match status" value="1"/>
</dbReference>
<evidence type="ECO:0000256" key="1">
    <source>
        <dbReference type="SAM" id="SignalP"/>
    </source>
</evidence>
<comment type="caution">
    <text evidence="2">The sequence shown here is derived from an EMBL/GenBank/DDBJ whole genome shotgun (WGS) entry which is preliminary data.</text>
</comment>